<keyword evidence="4" id="KW-1185">Reference proteome</keyword>
<protein>
    <recommendedName>
        <fullName evidence="2">Brf1 TBP-binding domain-containing protein</fullName>
    </recommendedName>
</protein>
<reference evidence="3 4" key="1">
    <citation type="submission" date="2021-07" db="EMBL/GenBank/DDBJ databases">
        <authorList>
            <person name="Palmer J.M."/>
        </authorList>
    </citation>
    <scope>NUCLEOTIDE SEQUENCE [LARGE SCALE GENOMIC DNA]</scope>
    <source>
        <strain evidence="3 4">AT_MEX2019</strain>
        <tissue evidence="3">Muscle</tissue>
    </source>
</reference>
<dbReference type="EMBL" id="JAHUTI010022063">
    <property type="protein sequence ID" value="MED6239766.1"/>
    <property type="molecule type" value="Genomic_DNA"/>
</dbReference>
<dbReference type="InterPro" id="IPR011665">
    <property type="entry name" value="BRF1_TBP-bd_dom"/>
</dbReference>
<sequence length="160" mass="17988">MTDGSADNGDLDLSGIDDSEIDLYLLSDKEVQIKTALWMAENSDYLKAQKEKEVKMRKEKELGIYKEKKPRRPSKKHPTIRANSADEAIEKMLEQKKISTKINYDVLKELNIKPGLSPASVVESPKVEQSATRTTGCNRRPAPTRNQLSLSMPLSTLGKR</sequence>
<feature type="compositionally biased region" description="Polar residues" evidence="1">
    <location>
        <begin position="127"/>
        <end position="137"/>
    </location>
</feature>
<feature type="region of interest" description="Disordered" evidence="1">
    <location>
        <begin position="116"/>
        <end position="160"/>
    </location>
</feature>
<feature type="region of interest" description="Disordered" evidence="1">
    <location>
        <begin position="61"/>
        <end position="83"/>
    </location>
</feature>
<name>A0ABU7ANG9_9TELE</name>
<feature type="compositionally biased region" description="Polar residues" evidence="1">
    <location>
        <begin position="144"/>
        <end position="154"/>
    </location>
</feature>
<gene>
    <name evidence="3" type="ORF">ATANTOWER_010921</name>
</gene>
<comment type="caution">
    <text evidence="3">The sequence shown here is derived from an EMBL/GenBank/DDBJ whole genome shotgun (WGS) entry which is preliminary data.</text>
</comment>
<evidence type="ECO:0000256" key="1">
    <source>
        <dbReference type="SAM" id="MobiDB-lite"/>
    </source>
</evidence>
<feature type="domain" description="Brf1 TBP-binding" evidence="2">
    <location>
        <begin position="14"/>
        <end position="111"/>
    </location>
</feature>
<accession>A0ABU7ANG9</accession>
<dbReference type="Pfam" id="PF07741">
    <property type="entry name" value="BRF1"/>
    <property type="match status" value="1"/>
</dbReference>
<feature type="non-terminal residue" evidence="3">
    <location>
        <position position="160"/>
    </location>
</feature>
<organism evidence="3 4">
    <name type="scientific">Ataeniobius toweri</name>
    <dbReference type="NCBI Taxonomy" id="208326"/>
    <lineage>
        <taxon>Eukaryota</taxon>
        <taxon>Metazoa</taxon>
        <taxon>Chordata</taxon>
        <taxon>Craniata</taxon>
        <taxon>Vertebrata</taxon>
        <taxon>Euteleostomi</taxon>
        <taxon>Actinopterygii</taxon>
        <taxon>Neopterygii</taxon>
        <taxon>Teleostei</taxon>
        <taxon>Neoteleostei</taxon>
        <taxon>Acanthomorphata</taxon>
        <taxon>Ovalentaria</taxon>
        <taxon>Atherinomorphae</taxon>
        <taxon>Cyprinodontiformes</taxon>
        <taxon>Goodeidae</taxon>
        <taxon>Ataeniobius</taxon>
    </lineage>
</organism>
<evidence type="ECO:0000313" key="4">
    <source>
        <dbReference type="Proteomes" id="UP001345963"/>
    </source>
</evidence>
<proteinExistence type="predicted"/>
<dbReference type="Proteomes" id="UP001345963">
    <property type="component" value="Unassembled WGS sequence"/>
</dbReference>
<evidence type="ECO:0000259" key="2">
    <source>
        <dbReference type="Pfam" id="PF07741"/>
    </source>
</evidence>
<feature type="compositionally biased region" description="Basic residues" evidence="1">
    <location>
        <begin position="68"/>
        <end position="79"/>
    </location>
</feature>
<dbReference type="Gene3D" id="1.20.5.650">
    <property type="entry name" value="Single helix bin"/>
    <property type="match status" value="1"/>
</dbReference>
<evidence type="ECO:0000313" key="3">
    <source>
        <dbReference type="EMBL" id="MED6239766.1"/>
    </source>
</evidence>